<comment type="subcellular location">
    <subcellularLocation>
        <location evidence="1">Nucleus</location>
    </subcellularLocation>
</comment>
<evidence type="ECO:0000256" key="1">
    <source>
        <dbReference type="ARBA" id="ARBA00004123"/>
    </source>
</evidence>
<sequence length="684" mass="74171">MNQSSGIHRSRIKRRACVTCTKAKSKCEPRTDNLCQRCARLGKQCVYLDLPERKRRRKDDDGRVDALESRIEELTAQLSAIRSGQTITASSISQDETTAATGSSASLQEADHSAAADGNADSLDAESDGYHGRPPPTTSILEGIPDIVDRGFLTTAEAEALIARFASSFVPNFPFVVLPPSQRSAHHLRRREPLLFLAVVSAVVPSAHPLRKLLADEIMQHVTSRVVAGSERNLGLLRALLVLCAWYRYPAQRGNVQLVLLMDLCVTVAYDLGLHRKRGVLTMDEQRALLGTYWVSTSLPRVINRPTAMTRSKRIDECCDNMASSTEYPSDRCIRPMILTQSFISSVDASFKGLEDEDGALHQESLIKVMVGAHLRQFDALKATLDEELSKCPDYTANTFRCTMHYANMAIRDTALNDESLPSSAEPSFATSPFRTSLLWHLLRHSKALIDAYIAIPDAQMPQITVFTLAQLCASLVILPRSVSALLKLIANKHNNNNPTAPSSSSSSSSSSSANQIKIRGDSLSEAQAVIDEADYLHVVARLYDKFQVLIEGLSAQEKGLDVAGTLCCHMGILASWYAPRVKAILGVDLVGRNPLADVNPLPAGREDAAAAAAAAATAVNIGVNAATAAQHLSGQNVGGGELLDEQRGFVPGAYYYAGGAEDGGYLFNDEMWSSILENLTSFG</sequence>
<evidence type="ECO:0000313" key="10">
    <source>
        <dbReference type="Proteomes" id="UP001642720"/>
    </source>
</evidence>
<feature type="coiled-coil region" evidence="6">
    <location>
        <begin position="57"/>
        <end position="84"/>
    </location>
</feature>
<dbReference type="RefSeq" id="XP_073563523.1">
    <property type="nucleotide sequence ID" value="XM_073697959.1"/>
</dbReference>
<dbReference type="SMART" id="SM00066">
    <property type="entry name" value="GAL4"/>
    <property type="match status" value="1"/>
</dbReference>
<dbReference type="InterPro" id="IPR051089">
    <property type="entry name" value="prtT"/>
</dbReference>
<keyword evidence="3" id="KW-0238">DNA-binding</keyword>
<dbReference type="PANTHER" id="PTHR31845:SF10">
    <property type="entry name" value="ZN(II)2CYS6 TRANSCRIPTION FACTOR (EUROFUNG)"/>
    <property type="match status" value="1"/>
</dbReference>
<keyword evidence="6" id="KW-0175">Coiled coil</keyword>
<feature type="compositionally biased region" description="Polar residues" evidence="7">
    <location>
        <begin position="89"/>
        <end position="107"/>
    </location>
</feature>
<accession>A0ABY2HIH8</accession>
<evidence type="ECO:0000259" key="8">
    <source>
        <dbReference type="PROSITE" id="PS50048"/>
    </source>
</evidence>
<dbReference type="Proteomes" id="UP001642720">
    <property type="component" value="Unassembled WGS sequence"/>
</dbReference>
<gene>
    <name evidence="9" type="ORF">CCMA1212_000493</name>
</gene>
<evidence type="ECO:0000256" key="5">
    <source>
        <dbReference type="ARBA" id="ARBA00023242"/>
    </source>
</evidence>
<dbReference type="InterPro" id="IPR036864">
    <property type="entry name" value="Zn2-C6_fun-type_DNA-bd_sf"/>
</dbReference>
<evidence type="ECO:0000256" key="4">
    <source>
        <dbReference type="ARBA" id="ARBA00023163"/>
    </source>
</evidence>
<evidence type="ECO:0000256" key="3">
    <source>
        <dbReference type="ARBA" id="ARBA00023125"/>
    </source>
</evidence>
<dbReference type="CDD" id="cd00067">
    <property type="entry name" value="GAL4"/>
    <property type="match status" value="1"/>
</dbReference>
<evidence type="ECO:0000256" key="6">
    <source>
        <dbReference type="SAM" id="Coils"/>
    </source>
</evidence>
<dbReference type="EMBL" id="PPTA01000001">
    <property type="protein sequence ID" value="TFB07322.1"/>
    <property type="molecule type" value="Genomic_DNA"/>
</dbReference>
<protein>
    <recommendedName>
        <fullName evidence="8">Zn(2)-C6 fungal-type domain-containing protein</fullName>
    </recommendedName>
</protein>
<dbReference type="PROSITE" id="PS00463">
    <property type="entry name" value="ZN2_CY6_FUNGAL_1"/>
    <property type="match status" value="1"/>
</dbReference>
<evidence type="ECO:0000313" key="9">
    <source>
        <dbReference type="EMBL" id="TFB07322.1"/>
    </source>
</evidence>
<feature type="region of interest" description="Disordered" evidence="7">
    <location>
        <begin position="89"/>
        <end position="141"/>
    </location>
</feature>
<dbReference type="SUPFAM" id="SSF57701">
    <property type="entry name" value="Zn2/Cys6 DNA-binding domain"/>
    <property type="match status" value="1"/>
</dbReference>
<keyword evidence="4" id="KW-0804">Transcription</keyword>
<evidence type="ECO:0000256" key="7">
    <source>
        <dbReference type="SAM" id="MobiDB-lite"/>
    </source>
</evidence>
<evidence type="ECO:0000256" key="2">
    <source>
        <dbReference type="ARBA" id="ARBA00023015"/>
    </source>
</evidence>
<feature type="domain" description="Zn(2)-C6 fungal-type" evidence="8">
    <location>
        <begin position="16"/>
        <end position="47"/>
    </location>
</feature>
<name>A0ABY2HIH8_9HYPO</name>
<dbReference type="Gene3D" id="4.10.240.10">
    <property type="entry name" value="Zn(2)-C6 fungal-type DNA-binding domain"/>
    <property type="match status" value="1"/>
</dbReference>
<reference evidence="9 10" key="1">
    <citation type="submission" date="2018-01" db="EMBL/GenBank/DDBJ databases">
        <title>Genome characterization of the sugarcane-associated fungus Trichoderma ghanense CCMA-1212 and their application in lignocelulose bioconversion.</title>
        <authorList>
            <person name="Steindorff A.S."/>
            <person name="Mendes T.D."/>
            <person name="Vilela E.S.D."/>
            <person name="Rodrigues D.S."/>
            <person name="Formighieri E.F."/>
            <person name="Melo I.S."/>
            <person name="Favaro L.C.L."/>
        </authorList>
    </citation>
    <scope>NUCLEOTIDE SEQUENCE [LARGE SCALE GENOMIC DNA]</scope>
    <source>
        <strain evidence="9 10">CCMA-1212</strain>
    </source>
</reference>
<keyword evidence="5" id="KW-0539">Nucleus</keyword>
<dbReference type="Pfam" id="PF00172">
    <property type="entry name" value="Zn_clus"/>
    <property type="match status" value="1"/>
</dbReference>
<proteinExistence type="predicted"/>
<dbReference type="PANTHER" id="PTHR31845">
    <property type="entry name" value="FINGER DOMAIN PROTEIN, PUTATIVE-RELATED"/>
    <property type="match status" value="1"/>
</dbReference>
<comment type="caution">
    <text evidence="9">The sequence shown here is derived from an EMBL/GenBank/DDBJ whole genome shotgun (WGS) entry which is preliminary data.</text>
</comment>
<dbReference type="InterPro" id="IPR001138">
    <property type="entry name" value="Zn2Cys6_DnaBD"/>
</dbReference>
<dbReference type="PROSITE" id="PS50048">
    <property type="entry name" value="ZN2_CY6_FUNGAL_2"/>
    <property type="match status" value="1"/>
</dbReference>
<keyword evidence="10" id="KW-1185">Reference proteome</keyword>
<dbReference type="GeneID" id="300572409"/>
<keyword evidence="2" id="KW-0805">Transcription regulation</keyword>
<organism evidence="9 10">
    <name type="scientific">Trichoderma ghanense</name>
    <dbReference type="NCBI Taxonomy" id="65468"/>
    <lineage>
        <taxon>Eukaryota</taxon>
        <taxon>Fungi</taxon>
        <taxon>Dikarya</taxon>
        <taxon>Ascomycota</taxon>
        <taxon>Pezizomycotina</taxon>
        <taxon>Sordariomycetes</taxon>
        <taxon>Hypocreomycetidae</taxon>
        <taxon>Hypocreales</taxon>
        <taxon>Hypocreaceae</taxon>
        <taxon>Trichoderma</taxon>
    </lineage>
</organism>